<dbReference type="EMBL" id="DF237235">
    <property type="protein sequence ID" value="GAQ86377.1"/>
    <property type="molecule type" value="Genomic_DNA"/>
</dbReference>
<reference evidence="2 3" key="1">
    <citation type="journal article" date="2014" name="Nat. Commun.">
        <title>Klebsormidium flaccidum genome reveals primary factors for plant terrestrial adaptation.</title>
        <authorList>
            <person name="Hori K."/>
            <person name="Maruyama F."/>
            <person name="Fujisawa T."/>
            <person name="Togashi T."/>
            <person name="Yamamoto N."/>
            <person name="Seo M."/>
            <person name="Sato S."/>
            <person name="Yamada T."/>
            <person name="Mori H."/>
            <person name="Tajima N."/>
            <person name="Moriyama T."/>
            <person name="Ikeuchi M."/>
            <person name="Watanabe M."/>
            <person name="Wada H."/>
            <person name="Kobayashi K."/>
            <person name="Saito M."/>
            <person name="Masuda T."/>
            <person name="Sasaki-Sekimoto Y."/>
            <person name="Mashiguchi K."/>
            <person name="Awai K."/>
            <person name="Shimojima M."/>
            <person name="Masuda S."/>
            <person name="Iwai M."/>
            <person name="Nobusawa T."/>
            <person name="Narise T."/>
            <person name="Kondo S."/>
            <person name="Saito H."/>
            <person name="Sato R."/>
            <person name="Murakawa M."/>
            <person name="Ihara Y."/>
            <person name="Oshima-Yamada Y."/>
            <person name="Ohtaka K."/>
            <person name="Satoh M."/>
            <person name="Sonobe K."/>
            <person name="Ishii M."/>
            <person name="Ohtani R."/>
            <person name="Kanamori-Sato M."/>
            <person name="Honoki R."/>
            <person name="Miyazaki D."/>
            <person name="Mochizuki H."/>
            <person name="Umetsu J."/>
            <person name="Higashi K."/>
            <person name="Shibata D."/>
            <person name="Kamiya Y."/>
            <person name="Sato N."/>
            <person name="Nakamura Y."/>
            <person name="Tabata S."/>
            <person name="Ida S."/>
            <person name="Kurokawa K."/>
            <person name="Ohta H."/>
        </authorList>
    </citation>
    <scope>NUCLEOTIDE SEQUENCE [LARGE SCALE GENOMIC DNA]</scope>
    <source>
        <strain evidence="2 3">NIES-2285</strain>
    </source>
</reference>
<feature type="compositionally biased region" description="Basic and acidic residues" evidence="1">
    <location>
        <begin position="48"/>
        <end position="65"/>
    </location>
</feature>
<accession>A0A1Y1ICB3</accession>
<name>A0A1Y1ICB3_KLENI</name>
<dbReference type="Proteomes" id="UP000054558">
    <property type="component" value="Unassembled WGS sequence"/>
</dbReference>
<feature type="region of interest" description="Disordered" evidence="1">
    <location>
        <begin position="39"/>
        <end position="80"/>
    </location>
</feature>
<dbReference type="OMA" id="AVEVEFC"/>
<protein>
    <submittedName>
        <fullName evidence="2">Uncharacterized protein</fullName>
    </submittedName>
</protein>
<keyword evidence="3" id="KW-1185">Reference proteome</keyword>
<organism evidence="2 3">
    <name type="scientific">Klebsormidium nitens</name>
    <name type="common">Green alga</name>
    <name type="synonym">Ulothrix nitens</name>
    <dbReference type="NCBI Taxonomy" id="105231"/>
    <lineage>
        <taxon>Eukaryota</taxon>
        <taxon>Viridiplantae</taxon>
        <taxon>Streptophyta</taxon>
        <taxon>Klebsormidiophyceae</taxon>
        <taxon>Klebsormidiales</taxon>
        <taxon>Klebsormidiaceae</taxon>
        <taxon>Klebsormidium</taxon>
    </lineage>
</organism>
<proteinExistence type="predicted"/>
<evidence type="ECO:0000256" key="1">
    <source>
        <dbReference type="SAM" id="MobiDB-lite"/>
    </source>
</evidence>
<feature type="region of interest" description="Disordered" evidence="1">
    <location>
        <begin position="92"/>
        <end position="114"/>
    </location>
</feature>
<gene>
    <name evidence="2" type="ORF">KFL_002860010</name>
</gene>
<feature type="non-terminal residue" evidence="2">
    <location>
        <position position="1"/>
    </location>
</feature>
<feature type="compositionally biased region" description="Basic and acidic residues" evidence="1">
    <location>
        <begin position="105"/>
        <end position="114"/>
    </location>
</feature>
<evidence type="ECO:0000313" key="3">
    <source>
        <dbReference type="Proteomes" id="UP000054558"/>
    </source>
</evidence>
<evidence type="ECO:0000313" key="2">
    <source>
        <dbReference type="EMBL" id="GAQ86377.1"/>
    </source>
</evidence>
<sequence length="439" mass="48570">ADWCEAYYGEPPTDYSVYRVFGQSPAFQVGPLEPVKIEELATGVPGGESKHEERQHPESDQEIEGKGIGTAPKAADVGGGKESAIRVEEALEEKVKGSGVGEGGESERTGEMGPAEERDWNAWERFLESKRVVQITLSLQRIYERVQAKGAADVKKWIDQMKKMVYTDSFVDFGLTSWNDIDLWHVAVEGRKVLPAYPLVREAIAHFVEQVQGRAVFYSDQAVWAALSQELAGERVPAVAGLLTERCAIGAIIDGQGYKAVLKMEKPELVKLVFFDRDAEAPAVLTEQEDFRKSGLETRVACFVPRTPFYPAMDMAILVFKKPKDQQGSVERLTKVQMTLESAHDHRRLTQTAMHIRNVKPWLGGAKLEAVEVEFCYIVPGDLVAGGVLRHTDQKPAQLGVTRGQAGSVQIVAHTHIELAFGQLDGRLDQVDNWQRGGS</sequence>
<dbReference type="AlphaFoldDB" id="A0A1Y1ICB3"/>